<evidence type="ECO:0000256" key="3">
    <source>
        <dbReference type="ARBA" id="ARBA00022448"/>
    </source>
</evidence>
<keyword evidence="6 8" id="KW-1133">Transmembrane helix</keyword>
<comment type="similarity">
    <text evidence="2">Belongs to the CPA3 antiporters (TC 2.A.63) subunit F family.</text>
</comment>
<dbReference type="STRING" id="1280952.HJA_15454"/>
<evidence type="ECO:0000256" key="7">
    <source>
        <dbReference type="ARBA" id="ARBA00023136"/>
    </source>
</evidence>
<evidence type="ECO:0000256" key="6">
    <source>
        <dbReference type="ARBA" id="ARBA00022989"/>
    </source>
</evidence>
<keyword evidence="10" id="KW-1185">Reference proteome</keyword>
<dbReference type="GO" id="GO:0005886">
    <property type="term" value="C:plasma membrane"/>
    <property type="evidence" value="ECO:0007669"/>
    <property type="project" value="UniProtKB-SubCell"/>
</dbReference>
<name>A0A059F7K6_9PROT</name>
<evidence type="ECO:0000256" key="4">
    <source>
        <dbReference type="ARBA" id="ARBA00022475"/>
    </source>
</evidence>
<dbReference type="PANTHER" id="PTHR34702:SF1">
    <property type="entry name" value="NA(+)_H(+) ANTIPORTER SUBUNIT F"/>
    <property type="match status" value="1"/>
</dbReference>
<proteinExistence type="inferred from homology"/>
<evidence type="ECO:0000256" key="8">
    <source>
        <dbReference type="SAM" id="Phobius"/>
    </source>
</evidence>
<sequence>MIAAALIAILFGMALLLLRAFIGPTLYDRILAVNSFGTKTVLALGLLGFVMDRPEFLDIAITYALINFVSTIAILKFFRYRSFQVPLVRRGQGGNADG</sequence>
<evidence type="ECO:0000256" key="2">
    <source>
        <dbReference type="ARBA" id="ARBA00009212"/>
    </source>
</evidence>
<evidence type="ECO:0000313" key="9">
    <source>
        <dbReference type="EMBL" id="KCZ86561.1"/>
    </source>
</evidence>
<protein>
    <submittedName>
        <fullName evidence="9">MnhF/PhaF family monovalent cation/proton antiporter</fullName>
    </submittedName>
</protein>
<dbReference type="GO" id="GO:0015385">
    <property type="term" value="F:sodium:proton antiporter activity"/>
    <property type="evidence" value="ECO:0007669"/>
    <property type="project" value="TreeGrafter"/>
</dbReference>
<dbReference type="PANTHER" id="PTHR34702">
    <property type="entry name" value="NA(+)/H(+) ANTIPORTER SUBUNIT F1"/>
    <property type="match status" value="1"/>
</dbReference>
<comment type="subcellular location">
    <subcellularLocation>
        <location evidence="1">Cell membrane</location>
        <topology evidence="1">Multi-pass membrane protein</topology>
    </subcellularLocation>
</comment>
<comment type="caution">
    <text evidence="9">The sequence shown here is derived from an EMBL/GenBank/DDBJ whole genome shotgun (WGS) entry which is preliminary data.</text>
</comment>
<keyword evidence="5 8" id="KW-0812">Transmembrane</keyword>
<accession>A0A059F7K6</accession>
<dbReference type="AlphaFoldDB" id="A0A059F7K6"/>
<keyword evidence="3" id="KW-0813">Transport</keyword>
<dbReference type="Pfam" id="PF04066">
    <property type="entry name" value="MrpF_PhaF"/>
    <property type="match status" value="1"/>
</dbReference>
<dbReference type="Proteomes" id="UP000024816">
    <property type="component" value="Unassembled WGS sequence"/>
</dbReference>
<dbReference type="InterPro" id="IPR007208">
    <property type="entry name" value="MrpF/PhaF-like"/>
</dbReference>
<dbReference type="PATRIC" id="fig|1280952.3.peg.3093"/>
<evidence type="ECO:0000313" key="10">
    <source>
        <dbReference type="Proteomes" id="UP000024816"/>
    </source>
</evidence>
<gene>
    <name evidence="9" type="ORF">HJA_15454</name>
</gene>
<feature type="transmembrane region" description="Helical" evidence="8">
    <location>
        <begin position="56"/>
        <end position="78"/>
    </location>
</feature>
<feature type="transmembrane region" description="Helical" evidence="8">
    <location>
        <begin position="30"/>
        <end position="49"/>
    </location>
</feature>
<evidence type="ECO:0000256" key="5">
    <source>
        <dbReference type="ARBA" id="ARBA00022692"/>
    </source>
</evidence>
<dbReference type="OrthoDB" id="9800226at2"/>
<organism evidence="9 10">
    <name type="scientific">Hyphomonas jannaschiana VP2</name>
    <dbReference type="NCBI Taxonomy" id="1280952"/>
    <lineage>
        <taxon>Bacteria</taxon>
        <taxon>Pseudomonadati</taxon>
        <taxon>Pseudomonadota</taxon>
        <taxon>Alphaproteobacteria</taxon>
        <taxon>Hyphomonadales</taxon>
        <taxon>Hyphomonadaceae</taxon>
        <taxon>Hyphomonas</taxon>
    </lineage>
</organism>
<evidence type="ECO:0000256" key="1">
    <source>
        <dbReference type="ARBA" id="ARBA00004651"/>
    </source>
</evidence>
<keyword evidence="4" id="KW-1003">Cell membrane</keyword>
<reference evidence="9 10" key="1">
    <citation type="journal article" date="2014" name="Antonie Van Leeuwenhoek">
        <title>Hyphomonas beringensis sp. nov. and Hyphomonas chukchiensis sp. nov., isolated from surface seawater of the Bering Sea and Chukchi Sea.</title>
        <authorList>
            <person name="Li C."/>
            <person name="Lai Q."/>
            <person name="Li G."/>
            <person name="Dong C."/>
            <person name="Wang J."/>
            <person name="Liao Y."/>
            <person name="Shao Z."/>
        </authorList>
    </citation>
    <scope>NUCLEOTIDE SEQUENCE [LARGE SCALE GENOMIC DNA]</scope>
    <source>
        <strain evidence="9 10">VP2</strain>
    </source>
</reference>
<keyword evidence="7 8" id="KW-0472">Membrane</keyword>
<dbReference type="eggNOG" id="COG2212">
    <property type="taxonomic scope" value="Bacteria"/>
</dbReference>
<dbReference type="RefSeq" id="WP_035583873.1">
    <property type="nucleotide sequence ID" value="NZ_ARYJ01000013.1"/>
</dbReference>
<dbReference type="EMBL" id="ARYJ01000013">
    <property type="protein sequence ID" value="KCZ86561.1"/>
    <property type="molecule type" value="Genomic_DNA"/>
</dbReference>